<dbReference type="AlphaFoldDB" id="A0A0D3ANH9"/>
<evidence type="ECO:0000313" key="1">
    <source>
        <dbReference type="EnsemblPlants" id="Bo2g055340.1"/>
    </source>
</evidence>
<reference evidence="1" key="2">
    <citation type="submission" date="2015-03" db="UniProtKB">
        <authorList>
            <consortium name="EnsemblPlants"/>
        </authorList>
    </citation>
    <scope>IDENTIFICATION</scope>
</reference>
<name>A0A0D3ANH9_BRAOL</name>
<sequence length="118" mass="13404">MGQEPDISHRKTFGCVFYIQITPPQRTKMGPQRRMGIYVGYDSPTIIKYLEPNMGDQFEARNVQRMINKSEVEETILDMKTKPADSKVPNTEAWDAKLQGTNGPGNNEFVIDYLMSGT</sequence>
<proteinExistence type="predicted"/>
<protein>
    <submittedName>
        <fullName evidence="1">Uncharacterized protein</fullName>
    </submittedName>
</protein>
<dbReference type="HOGENOM" id="CLU_2076368_0_0_1"/>
<reference evidence="1 2" key="1">
    <citation type="journal article" date="2014" name="Genome Biol.">
        <title>Transcriptome and methylome profiling reveals relics of genome dominance in the mesopolyploid Brassica oleracea.</title>
        <authorList>
            <person name="Parkin I.A."/>
            <person name="Koh C."/>
            <person name="Tang H."/>
            <person name="Robinson S.J."/>
            <person name="Kagale S."/>
            <person name="Clarke W.E."/>
            <person name="Town C.D."/>
            <person name="Nixon J."/>
            <person name="Krishnakumar V."/>
            <person name="Bidwell S.L."/>
            <person name="Denoeud F."/>
            <person name="Belcram H."/>
            <person name="Links M.G."/>
            <person name="Just J."/>
            <person name="Clarke C."/>
            <person name="Bender T."/>
            <person name="Huebert T."/>
            <person name="Mason A.S."/>
            <person name="Pires J.C."/>
            <person name="Barker G."/>
            <person name="Moore J."/>
            <person name="Walley P.G."/>
            <person name="Manoli S."/>
            <person name="Batley J."/>
            <person name="Edwards D."/>
            <person name="Nelson M.N."/>
            <person name="Wang X."/>
            <person name="Paterson A.H."/>
            <person name="King G."/>
            <person name="Bancroft I."/>
            <person name="Chalhoub B."/>
            <person name="Sharpe A.G."/>
        </authorList>
    </citation>
    <scope>NUCLEOTIDE SEQUENCE</scope>
    <source>
        <strain evidence="1 2">cv. TO1000</strain>
    </source>
</reference>
<organism evidence="1 2">
    <name type="scientific">Brassica oleracea var. oleracea</name>
    <dbReference type="NCBI Taxonomy" id="109376"/>
    <lineage>
        <taxon>Eukaryota</taxon>
        <taxon>Viridiplantae</taxon>
        <taxon>Streptophyta</taxon>
        <taxon>Embryophyta</taxon>
        <taxon>Tracheophyta</taxon>
        <taxon>Spermatophyta</taxon>
        <taxon>Magnoliopsida</taxon>
        <taxon>eudicotyledons</taxon>
        <taxon>Gunneridae</taxon>
        <taxon>Pentapetalae</taxon>
        <taxon>rosids</taxon>
        <taxon>malvids</taxon>
        <taxon>Brassicales</taxon>
        <taxon>Brassicaceae</taxon>
        <taxon>Brassiceae</taxon>
        <taxon>Brassica</taxon>
    </lineage>
</organism>
<keyword evidence="2" id="KW-1185">Reference proteome</keyword>
<accession>A0A0D3ANH9</accession>
<dbReference type="EnsemblPlants" id="Bo2g055340.1">
    <property type="protein sequence ID" value="Bo2g055340.1"/>
    <property type="gene ID" value="Bo2g055340"/>
</dbReference>
<evidence type="ECO:0000313" key="2">
    <source>
        <dbReference type="Proteomes" id="UP000032141"/>
    </source>
</evidence>
<dbReference type="Proteomes" id="UP000032141">
    <property type="component" value="Chromosome C2"/>
</dbReference>
<dbReference type="Gramene" id="Bo2g055340.1">
    <property type="protein sequence ID" value="Bo2g055340.1"/>
    <property type="gene ID" value="Bo2g055340"/>
</dbReference>
<dbReference type="eggNOG" id="KOG0017">
    <property type="taxonomic scope" value="Eukaryota"/>
</dbReference>